<protein>
    <submittedName>
        <fullName evidence="1">Uncharacterized protein</fullName>
    </submittedName>
</protein>
<accession>A0AAW1V5B8</accession>
<dbReference type="EMBL" id="JARQZJ010000125">
    <property type="protein sequence ID" value="KAK9890449.1"/>
    <property type="molecule type" value="Genomic_DNA"/>
</dbReference>
<keyword evidence="2" id="KW-1185">Reference proteome</keyword>
<comment type="caution">
    <text evidence="1">The sequence shown here is derived from an EMBL/GenBank/DDBJ whole genome shotgun (WGS) entry which is preliminary data.</text>
</comment>
<evidence type="ECO:0000313" key="2">
    <source>
        <dbReference type="Proteomes" id="UP001431783"/>
    </source>
</evidence>
<sequence length="119" mass="13659">MSNLHEPSTSSRNVCSSDKFRMLGVRLMDTAFLEVPSFLIPYETMLYAPDHRHDIPIGKLKQLILGIHSKDDYLSGRSLTIPSKKSRKTYDHLLHEPQTYLSYQTSYTISSSNLPQRTN</sequence>
<name>A0AAW1V5B8_9CUCU</name>
<dbReference type="AlphaFoldDB" id="A0AAW1V5B8"/>
<gene>
    <name evidence="1" type="ORF">WA026_010535</name>
</gene>
<evidence type="ECO:0000313" key="1">
    <source>
        <dbReference type="EMBL" id="KAK9890449.1"/>
    </source>
</evidence>
<proteinExistence type="predicted"/>
<dbReference type="Proteomes" id="UP001431783">
    <property type="component" value="Unassembled WGS sequence"/>
</dbReference>
<reference evidence="1 2" key="1">
    <citation type="submission" date="2023-03" db="EMBL/GenBank/DDBJ databases">
        <title>Genome insight into feeding habits of ladybird beetles.</title>
        <authorList>
            <person name="Li H.-S."/>
            <person name="Huang Y.-H."/>
            <person name="Pang H."/>
        </authorList>
    </citation>
    <scope>NUCLEOTIDE SEQUENCE [LARGE SCALE GENOMIC DNA]</scope>
    <source>
        <strain evidence="1">SYSU_2023b</strain>
        <tissue evidence="1">Whole body</tissue>
    </source>
</reference>
<organism evidence="1 2">
    <name type="scientific">Henosepilachna vigintioctopunctata</name>
    <dbReference type="NCBI Taxonomy" id="420089"/>
    <lineage>
        <taxon>Eukaryota</taxon>
        <taxon>Metazoa</taxon>
        <taxon>Ecdysozoa</taxon>
        <taxon>Arthropoda</taxon>
        <taxon>Hexapoda</taxon>
        <taxon>Insecta</taxon>
        <taxon>Pterygota</taxon>
        <taxon>Neoptera</taxon>
        <taxon>Endopterygota</taxon>
        <taxon>Coleoptera</taxon>
        <taxon>Polyphaga</taxon>
        <taxon>Cucujiformia</taxon>
        <taxon>Coccinelloidea</taxon>
        <taxon>Coccinellidae</taxon>
        <taxon>Epilachninae</taxon>
        <taxon>Epilachnini</taxon>
        <taxon>Henosepilachna</taxon>
    </lineage>
</organism>